<keyword evidence="2" id="KW-0479">Metal-binding</keyword>
<protein>
    <submittedName>
        <fullName evidence="5">Aldolase/citrate lyase family protein</fullName>
    </submittedName>
</protein>
<comment type="similarity">
    <text evidence="1">Belongs to the HpcH/HpaI aldolase family.</text>
</comment>
<dbReference type="SUPFAM" id="SSF51621">
    <property type="entry name" value="Phosphoenolpyruvate/pyruvate domain"/>
    <property type="match status" value="1"/>
</dbReference>
<dbReference type="Pfam" id="PF03328">
    <property type="entry name" value="HpcH_HpaI"/>
    <property type="match status" value="1"/>
</dbReference>
<dbReference type="Proteomes" id="UP001169027">
    <property type="component" value="Unassembled WGS sequence"/>
</dbReference>
<dbReference type="Gene3D" id="3.20.20.60">
    <property type="entry name" value="Phosphoenolpyruvate-binding domains"/>
    <property type="match status" value="1"/>
</dbReference>
<proteinExistence type="inferred from homology"/>
<dbReference type="InterPro" id="IPR050251">
    <property type="entry name" value="HpcH-HpaI_aldolase"/>
</dbReference>
<dbReference type="EMBL" id="JAUKVY010000024">
    <property type="protein sequence ID" value="MDO1536044.1"/>
    <property type="molecule type" value="Genomic_DNA"/>
</dbReference>
<dbReference type="PANTHER" id="PTHR30502:SF0">
    <property type="entry name" value="PHOSPHOENOLPYRUVATE CARBOXYLASE FAMILY PROTEIN"/>
    <property type="match status" value="1"/>
</dbReference>
<sequence length="255" mass="27180">MTDNRFKRLVQTGHPQYGLFCVSNALQTAEALAGSGFDFIVFDIEHSPSSMPHLHAQLAAMASGPTASIVRVASLDLGVFKHCLDLGVQAIMVPNIANAEQAREAIRFSRYPVHGGIRGMGGTMRVTRYGRDKGYFADAQQQTCMLIQIESREAMGNLDAICAVEGVDMVFFGPTDLSADMGFMGQPGHPEVVAAIESGIRRARSLGMRSGVLAGDPDCLRYVEAGATMVILGSDLGLMVRGADTLAAKFVQPAA</sequence>
<feature type="domain" description="HpcH/HpaI aldolase/citrate lyase" evidence="4">
    <location>
        <begin position="16"/>
        <end position="240"/>
    </location>
</feature>
<dbReference type="InterPro" id="IPR005000">
    <property type="entry name" value="Aldolase/citrate-lyase_domain"/>
</dbReference>
<organism evidence="5 6">
    <name type="scientific">Variovorax ginsengisoli</name>
    <dbReference type="NCBI Taxonomy" id="363844"/>
    <lineage>
        <taxon>Bacteria</taxon>
        <taxon>Pseudomonadati</taxon>
        <taxon>Pseudomonadota</taxon>
        <taxon>Betaproteobacteria</taxon>
        <taxon>Burkholderiales</taxon>
        <taxon>Comamonadaceae</taxon>
        <taxon>Variovorax</taxon>
    </lineage>
</organism>
<gene>
    <name evidence="5" type="ORF">Q2T77_27530</name>
</gene>
<dbReference type="InterPro" id="IPR015813">
    <property type="entry name" value="Pyrv/PenolPyrv_kinase-like_dom"/>
</dbReference>
<keyword evidence="6" id="KW-1185">Reference proteome</keyword>
<evidence type="ECO:0000259" key="4">
    <source>
        <dbReference type="Pfam" id="PF03328"/>
    </source>
</evidence>
<keyword evidence="3 5" id="KW-0456">Lyase</keyword>
<dbReference type="GO" id="GO:0016829">
    <property type="term" value="F:lyase activity"/>
    <property type="evidence" value="ECO:0007669"/>
    <property type="project" value="UniProtKB-KW"/>
</dbReference>
<dbReference type="PANTHER" id="PTHR30502">
    <property type="entry name" value="2-KETO-3-DEOXY-L-RHAMNONATE ALDOLASE"/>
    <property type="match status" value="1"/>
</dbReference>
<evidence type="ECO:0000313" key="6">
    <source>
        <dbReference type="Proteomes" id="UP001169027"/>
    </source>
</evidence>
<accession>A0ABT8SCL1</accession>
<name>A0ABT8SCL1_9BURK</name>
<evidence type="ECO:0000256" key="1">
    <source>
        <dbReference type="ARBA" id="ARBA00005568"/>
    </source>
</evidence>
<evidence type="ECO:0000256" key="2">
    <source>
        <dbReference type="ARBA" id="ARBA00022723"/>
    </source>
</evidence>
<reference evidence="5" key="1">
    <citation type="submission" date="2023-06" db="EMBL/GenBank/DDBJ databases">
        <authorList>
            <person name="Jiang Y."/>
            <person name="Liu Q."/>
        </authorList>
    </citation>
    <scope>NUCLEOTIDE SEQUENCE</scope>
    <source>
        <strain evidence="5">CGMCC 1.12090</strain>
    </source>
</reference>
<evidence type="ECO:0000256" key="3">
    <source>
        <dbReference type="ARBA" id="ARBA00023239"/>
    </source>
</evidence>
<dbReference type="RefSeq" id="WP_301813925.1">
    <property type="nucleotide sequence ID" value="NZ_JAUJZH010000024.1"/>
</dbReference>
<dbReference type="InterPro" id="IPR040442">
    <property type="entry name" value="Pyrv_kinase-like_dom_sf"/>
</dbReference>
<comment type="caution">
    <text evidence="5">The sequence shown here is derived from an EMBL/GenBank/DDBJ whole genome shotgun (WGS) entry which is preliminary data.</text>
</comment>
<evidence type="ECO:0000313" key="5">
    <source>
        <dbReference type="EMBL" id="MDO1536044.1"/>
    </source>
</evidence>